<keyword evidence="3" id="KW-1185">Reference proteome</keyword>
<comment type="caution">
    <text evidence="2">The sequence shown here is derived from an EMBL/GenBank/DDBJ whole genome shotgun (WGS) entry which is preliminary data.</text>
</comment>
<dbReference type="AlphaFoldDB" id="A0A0M8NY39"/>
<dbReference type="SUPFAM" id="SSF56219">
    <property type="entry name" value="DNase I-like"/>
    <property type="match status" value="1"/>
</dbReference>
<dbReference type="STRING" id="229535.A0A0M8NY39"/>
<evidence type="ECO:0000313" key="3">
    <source>
        <dbReference type="Proteomes" id="UP000037696"/>
    </source>
</evidence>
<reference evidence="2 3" key="1">
    <citation type="submission" date="2015-08" db="EMBL/GenBank/DDBJ databases">
        <title>Genome sequencing of Penicillium nordicum.</title>
        <authorList>
            <person name="Nguyen H.D."/>
            <person name="Seifert K.A."/>
        </authorList>
    </citation>
    <scope>NUCLEOTIDE SEQUENCE [LARGE SCALE GENOMIC DNA]</scope>
    <source>
        <strain evidence="2 3">DAOMC 185683</strain>
    </source>
</reference>
<dbReference type="GO" id="GO:0003824">
    <property type="term" value="F:catalytic activity"/>
    <property type="evidence" value="ECO:0007669"/>
    <property type="project" value="InterPro"/>
</dbReference>
<dbReference type="EMBL" id="LHQQ01000436">
    <property type="protein sequence ID" value="KOS36540.1"/>
    <property type="molecule type" value="Genomic_DNA"/>
</dbReference>
<dbReference type="InterPro" id="IPR005135">
    <property type="entry name" value="Endo/exonuclease/phosphatase"/>
</dbReference>
<dbReference type="Proteomes" id="UP000037696">
    <property type="component" value="Unassembled WGS sequence"/>
</dbReference>
<organism evidence="2 3">
    <name type="scientific">Penicillium nordicum</name>
    <dbReference type="NCBI Taxonomy" id="229535"/>
    <lineage>
        <taxon>Eukaryota</taxon>
        <taxon>Fungi</taxon>
        <taxon>Dikarya</taxon>
        <taxon>Ascomycota</taxon>
        <taxon>Pezizomycotina</taxon>
        <taxon>Eurotiomycetes</taxon>
        <taxon>Eurotiomycetidae</taxon>
        <taxon>Eurotiales</taxon>
        <taxon>Aspergillaceae</taxon>
        <taxon>Penicillium</taxon>
    </lineage>
</organism>
<evidence type="ECO:0000259" key="1">
    <source>
        <dbReference type="Pfam" id="PF14529"/>
    </source>
</evidence>
<dbReference type="InterPro" id="IPR036691">
    <property type="entry name" value="Endo/exonu/phosph_ase_sf"/>
</dbReference>
<evidence type="ECO:0000313" key="2">
    <source>
        <dbReference type="EMBL" id="KOS36540.1"/>
    </source>
</evidence>
<dbReference type="OrthoDB" id="5549573at2759"/>
<dbReference type="Gene3D" id="3.60.10.10">
    <property type="entry name" value="Endonuclease/exonuclease/phosphatase"/>
    <property type="match status" value="1"/>
</dbReference>
<feature type="domain" description="Endonuclease/exonuclease/phosphatase" evidence="1">
    <location>
        <begin position="108"/>
        <end position="223"/>
    </location>
</feature>
<gene>
    <name evidence="2" type="ORF">ACN38_g12713</name>
</gene>
<proteinExistence type="predicted"/>
<sequence>MATFLRDKKVLETDVIAVQEPWKNEEQHTTHQPAAVTFQLLYPAKQTLRGRNQGQGQGPDPDPPQPGVCLFVSKKIDPATWSCQVISRDYQLLKLRKAHVGKDWTDLFVHNVYNRPGSNTLAQLKSELAKRPLAEHVVVGDMNAHHPVWGGVGTRVDDEAEQLLEITDEHDLDLITEEGKATWTRNDQSSVIELTFVSSSLSSRLIRCERADDVEHSSDHFPVRTVLDIETPIRIQEKRRNGKATDNAKLIRKIEEGLQARDLSQADLT</sequence>
<name>A0A0M8NY39_9EURO</name>
<dbReference type="PANTHER" id="PTHR33273:SF4">
    <property type="entry name" value="ENDONUCLEASE_EXONUCLEASE_PHOSPHATASE DOMAIN-CONTAINING PROTEIN"/>
    <property type="match status" value="1"/>
</dbReference>
<protein>
    <recommendedName>
        <fullName evidence="1">Endonuclease/exonuclease/phosphatase domain-containing protein</fullName>
    </recommendedName>
</protein>
<dbReference type="Pfam" id="PF14529">
    <property type="entry name" value="Exo_endo_phos_2"/>
    <property type="match status" value="1"/>
</dbReference>
<dbReference type="PANTHER" id="PTHR33273">
    <property type="entry name" value="DOMAIN-CONTAINING PROTEIN, PUTATIVE-RELATED"/>
    <property type="match status" value="1"/>
</dbReference>
<accession>A0A0M8NY39</accession>